<name>A0A2S8AEU0_9FLAO</name>
<dbReference type="NCBIfam" id="TIGR00401">
    <property type="entry name" value="msrA"/>
    <property type="match status" value="1"/>
</dbReference>
<dbReference type="GO" id="GO:0008113">
    <property type="term" value="F:peptide-methionine (S)-S-oxide reductase activity"/>
    <property type="evidence" value="ECO:0007669"/>
    <property type="project" value="UniProtKB-UniRule"/>
</dbReference>
<protein>
    <recommendedName>
        <fullName evidence="4">Peptide methionine sulfoxide reductase MsrA</fullName>
        <shortName evidence="4">Protein-methionine-S-oxide reductase</shortName>
        <ecNumber evidence="4">1.8.4.11</ecNumber>
    </recommendedName>
    <alternativeName>
        <fullName evidence="4">Peptide-methionine (S)-S-oxide reductase</fullName>
        <shortName evidence="4">Peptide Met(O) reductase</shortName>
    </alternativeName>
</protein>
<evidence type="ECO:0000259" key="5">
    <source>
        <dbReference type="Pfam" id="PF01625"/>
    </source>
</evidence>
<proteinExistence type="inferred from homology"/>
<dbReference type="HAMAP" id="MF_01401">
    <property type="entry name" value="MsrA"/>
    <property type="match status" value="1"/>
</dbReference>
<dbReference type="Gene3D" id="3.30.1060.10">
    <property type="entry name" value="Peptide methionine sulphoxide reductase MsrA"/>
    <property type="match status" value="1"/>
</dbReference>
<reference evidence="6 7" key="1">
    <citation type="submission" date="2018-02" db="EMBL/GenBank/DDBJ databases">
        <title>Genome sequences of Apibacter spp., gut symbionts of Asian honey bees.</title>
        <authorList>
            <person name="Kwong W.K."/>
            <person name="Steele M.I."/>
            <person name="Moran N.A."/>
        </authorList>
    </citation>
    <scope>NUCLEOTIDE SEQUENCE [LARGE SCALE GENOMIC DNA]</scope>
    <source>
        <strain evidence="7">wkB301</strain>
    </source>
</reference>
<dbReference type="AlphaFoldDB" id="A0A2S8AEU0"/>
<evidence type="ECO:0000256" key="2">
    <source>
        <dbReference type="ARBA" id="ARBA00047806"/>
    </source>
</evidence>
<comment type="caution">
    <text evidence="6">The sequence shown here is derived from an EMBL/GenBank/DDBJ whole genome shotgun (WGS) entry which is preliminary data.</text>
</comment>
<sequence length="215" mass="25326">MKSYILILNIFLFINCQTNQHKEKYSEYTEKKLEKVTFGGGCFWCLSPCFEMIKGVNKVTSGYSGGYNDYPTFQQVSSGLTDHAEVIQIEYDPEYISFSEILDIFWFLHDPTQLNRQGIDIGSQYRSIILYRNEEQKILSQESLKKSQSTDLWKGKYVTQIVPFVNFFPAEDFHQEYYQKNPSHPYCISVIAPKIEKFRTKFNYKLKPEFKKNSN</sequence>
<evidence type="ECO:0000256" key="1">
    <source>
        <dbReference type="ARBA" id="ARBA00023002"/>
    </source>
</evidence>
<dbReference type="SUPFAM" id="SSF55068">
    <property type="entry name" value="Peptide methionine sulfoxide reductase"/>
    <property type="match status" value="1"/>
</dbReference>
<evidence type="ECO:0000256" key="4">
    <source>
        <dbReference type="HAMAP-Rule" id="MF_01401"/>
    </source>
</evidence>
<accession>A0A2S8AEU0</accession>
<dbReference type="PANTHER" id="PTHR43774">
    <property type="entry name" value="PEPTIDE METHIONINE SULFOXIDE REDUCTASE"/>
    <property type="match status" value="1"/>
</dbReference>
<evidence type="ECO:0000313" key="7">
    <source>
        <dbReference type="Proteomes" id="UP000238042"/>
    </source>
</evidence>
<dbReference type="GO" id="GO:0033744">
    <property type="term" value="F:L-methionine:thioredoxin-disulfide S-oxidoreductase activity"/>
    <property type="evidence" value="ECO:0007669"/>
    <property type="project" value="RHEA"/>
</dbReference>
<feature type="active site" evidence="4">
    <location>
        <position position="42"/>
    </location>
</feature>
<dbReference type="Pfam" id="PF01625">
    <property type="entry name" value="PMSR"/>
    <property type="match status" value="1"/>
</dbReference>
<gene>
    <name evidence="4 6" type="primary">msrA</name>
    <name evidence="6" type="ORF">C4S77_03095</name>
</gene>
<evidence type="ECO:0000313" key="6">
    <source>
        <dbReference type="EMBL" id="PQL94163.1"/>
    </source>
</evidence>
<feature type="domain" description="Peptide methionine sulphoxide reductase MsrA" evidence="5">
    <location>
        <begin position="35"/>
        <end position="187"/>
    </location>
</feature>
<dbReference type="PANTHER" id="PTHR43774:SF1">
    <property type="entry name" value="PEPTIDE METHIONINE SULFOXIDE REDUCTASE MSRA 2"/>
    <property type="match status" value="1"/>
</dbReference>
<organism evidence="6 7">
    <name type="scientific">Apibacter adventoris</name>
    <dbReference type="NCBI Taxonomy" id="1679466"/>
    <lineage>
        <taxon>Bacteria</taxon>
        <taxon>Pseudomonadati</taxon>
        <taxon>Bacteroidota</taxon>
        <taxon>Flavobacteriia</taxon>
        <taxon>Flavobacteriales</taxon>
        <taxon>Weeksellaceae</taxon>
        <taxon>Apibacter</taxon>
    </lineage>
</organism>
<dbReference type="RefSeq" id="WP_105245985.1">
    <property type="nucleotide sequence ID" value="NZ_PSZM01000024.1"/>
</dbReference>
<keyword evidence="1 4" id="KW-0560">Oxidoreductase</keyword>
<comment type="catalytic activity">
    <reaction evidence="2 4">
        <text>L-methionyl-[protein] + [thioredoxin]-disulfide + H2O = L-methionyl-(S)-S-oxide-[protein] + [thioredoxin]-dithiol</text>
        <dbReference type="Rhea" id="RHEA:14217"/>
        <dbReference type="Rhea" id="RHEA-COMP:10698"/>
        <dbReference type="Rhea" id="RHEA-COMP:10700"/>
        <dbReference type="Rhea" id="RHEA-COMP:12313"/>
        <dbReference type="Rhea" id="RHEA-COMP:12315"/>
        <dbReference type="ChEBI" id="CHEBI:15377"/>
        <dbReference type="ChEBI" id="CHEBI:16044"/>
        <dbReference type="ChEBI" id="CHEBI:29950"/>
        <dbReference type="ChEBI" id="CHEBI:44120"/>
        <dbReference type="ChEBI" id="CHEBI:50058"/>
        <dbReference type="EC" id="1.8.4.11"/>
    </reaction>
</comment>
<dbReference type="InterPro" id="IPR036509">
    <property type="entry name" value="Met_Sox_Rdtase_MsrA_sf"/>
</dbReference>
<comment type="function">
    <text evidence="4">Has an important function as a repair enzyme for proteins that have been inactivated by oxidation. Catalyzes the reversible oxidation-reduction of methionine sulfoxide in proteins to methionine.</text>
</comment>
<keyword evidence="7" id="KW-1185">Reference proteome</keyword>
<dbReference type="EC" id="1.8.4.11" evidence="4"/>
<comment type="catalytic activity">
    <reaction evidence="3 4">
        <text>[thioredoxin]-disulfide + L-methionine + H2O = L-methionine (S)-S-oxide + [thioredoxin]-dithiol</text>
        <dbReference type="Rhea" id="RHEA:19993"/>
        <dbReference type="Rhea" id="RHEA-COMP:10698"/>
        <dbReference type="Rhea" id="RHEA-COMP:10700"/>
        <dbReference type="ChEBI" id="CHEBI:15377"/>
        <dbReference type="ChEBI" id="CHEBI:29950"/>
        <dbReference type="ChEBI" id="CHEBI:50058"/>
        <dbReference type="ChEBI" id="CHEBI:57844"/>
        <dbReference type="ChEBI" id="CHEBI:58772"/>
        <dbReference type="EC" id="1.8.4.11"/>
    </reaction>
</comment>
<evidence type="ECO:0000256" key="3">
    <source>
        <dbReference type="ARBA" id="ARBA00048782"/>
    </source>
</evidence>
<dbReference type="InterPro" id="IPR002569">
    <property type="entry name" value="Met_Sox_Rdtase_MsrA_dom"/>
</dbReference>
<dbReference type="OrthoDB" id="4174719at2"/>
<dbReference type="Proteomes" id="UP000238042">
    <property type="component" value="Unassembled WGS sequence"/>
</dbReference>
<dbReference type="EMBL" id="PSZM01000024">
    <property type="protein sequence ID" value="PQL94163.1"/>
    <property type="molecule type" value="Genomic_DNA"/>
</dbReference>
<comment type="similarity">
    <text evidence="4">Belongs to the MsrA Met sulfoxide reductase family.</text>
</comment>